<dbReference type="InterPro" id="IPR036709">
    <property type="entry name" value="Autotransporte_beta_dom_sf"/>
</dbReference>
<dbReference type="AlphaFoldDB" id="A0A5J4SY92"/>
<evidence type="ECO:0008006" key="2">
    <source>
        <dbReference type="Google" id="ProtNLM"/>
    </source>
</evidence>
<reference evidence="1" key="1">
    <citation type="submission" date="2019-03" db="EMBL/GenBank/DDBJ databases">
        <title>Single cell metagenomics reveals metabolic interactions within the superorganism composed of flagellate Streblomastix strix and complex community of Bacteroidetes bacteria on its surface.</title>
        <authorList>
            <person name="Treitli S.C."/>
            <person name="Kolisko M."/>
            <person name="Husnik F."/>
            <person name="Keeling P."/>
            <person name="Hampl V."/>
        </authorList>
    </citation>
    <scope>NUCLEOTIDE SEQUENCE</scope>
    <source>
        <strain evidence="1">STM</strain>
    </source>
</reference>
<dbReference type="InterPro" id="IPR021958">
    <property type="entry name" value="DUF3575"/>
</dbReference>
<proteinExistence type="predicted"/>
<gene>
    <name evidence="1" type="ORF">EZS27_002299</name>
</gene>
<accession>A0A5J4SY92</accession>
<evidence type="ECO:0000313" key="1">
    <source>
        <dbReference type="EMBL" id="KAA6350333.1"/>
    </source>
</evidence>
<organism evidence="1">
    <name type="scientific">termite gut metagenome</name>
    <dbReference type="NCBI Taxonomy" id="433724"/>
    <lineage>
        <taxon>unclassified sequences</taxon>
        <taxon>metagenomes</taxon>
        <taxon>organismal metagenomes</taxon>
    </lineage>
</organism>
<protein>
    <recommendedName>
        <fullName evidence="2">DUF3575 domain-containing protein</fullName>
    </recommendedName>
</protein>
<dbReference type="EMBL" id="SNRY01000030">
    <property type="protein sequence ID" value="KAA6350333.1"/>
    <property type="molecule type" value="Genomic_DNA"/>
</dbReference>
<dbReference type="SUPFAM" id="SSF56925">
    <property type="entry name" value="OMPA-like"/>
    <property type="match status" value="1"/>
</dbReference>
<comment type="caution">
    <text evidence="1">The sequence shown here is derived from an EMBL/GenBank/DDBJ whole genome shotgun (WGS) entry which is preliminary data.</text>
</comment>
<name>A0A5J4SY92_9ZZZZ</name>
<dbReference type="Pfam" id="PF12099">
    <property type="entry name" value="DUF3575"/>
    <property type="match status" value="1"/>
</dbReference>
<dbReference type="InterPro" id="IPR011250">
    <property type="entry name" value="OMP/PagP_B-barrel"/>
</dbReference>
<dbReference type="Gene3D" id="2.40.128.130">
    <property type="entry name" value="Autotransporter beta-domain"/>
    <property type="match status" value="1"/>
</dbReference>
<sequence length="437" mass="50931">MNKLLTLAILSLLSVKLLAALPTREHTAYRDSVYRQIIKDGNSQFNCYLSYLQGNSQVIRSFANNTQELDRLHEFIQKAITETSIYIQKIYITGYCSIEGTYAFNGQLSKERTKGFINFINNEYNISNLYSVESAGKGEDWETLRKLIAGSSIPERYEMIQIIKDVRNPEEREMRLRILNGGRAYRKIYDEFFPLLRRVNIKVEYNIRQIIEDNQYLIISDGDKVEKTEEVKIDSDISPIVPPKSEEREWNHPIILKTNLMSWAGITPDIKFRTFMPNLAAEIHLSDNWSIMGSVTYSYWNFDKSQQFWGVSGYSIEPRYWLNRSIKIPQAYGNQDHSGLYVGGYIQYGDFDFCLDVKDTYRTDNYTGNYTQAGISIGYHVQITPVWGIELGVREGYQYSHTKIYDTESPKHYLKERLNEGKIKFDGLNFSVTYKFE</sequence>